<evidence type="ECO:0000256" key="1">
    <source>
        <dbReference type="SAM" id="MobiDB-lite"/>
    </source>
</evidence>
<comment type="caution">
    <text evidence="2">The sequence shown here is derived from an EMBL/GenBank/DDBJ whole genome shotgun (WGS) entry which is preliminary data.</text>
</comment>
<dbReference type="EMBL" id="BJWL01000011">
    <property type="protein sequence ID" value="GFY96332.1"/>
    <property type="molecule type" value="Genomic_DNA"/>
</dbReference>
<feature type="compositionally biased region" description="Basic residues" evidence="1">
    <location>
        <begin position="87"/>
        <end position="97"/>
    </location>
</feature>
<dbReference type="OrthoDB" id="117847at2759"/>
<sequence>MLLDADYAPRKPRMKDTEGDEQEDDWADQTMHWTRGHDETSVHGLWTKLEEMYRKKTSQNKVLLRRLVLKLQRGTTVAEQTSEFQRATRRGQKKRPEKRSQEGGHRGQEKRRDKKKNCPRNKAQDQSSEAATTTAMMAVDESDVLLAASADEESDWISDSGIAYHLYRDREVFSAHVACEGLVRMANDAIVGKGQNTQSFQEKQEKLQEKEDWKAIPTEGECPDKRAVVRHRIHSGTGAQREMLWDTCGSLARHEKVQPLQDVHEEAQRRETESMHNDKRDVAEMSLFCSRYVMVISLVVHTREERWNHNDLQSDALCSAPRSYRRGEAGSEVVGMDNLKNSEYPPMGWRGDWAHSRMLCAEGLGERDLLWCFESTESREGCELCEIREQD</sequence>
<proteinExistence type="predicted"/>
<evidence type="ECO:0000313" key="3">
    <source>
        <dbReference type="Proteomes" id="UP000585474"/>
    </source>
</evidence>
<accession>A0A7J0FCA6</accession>
<keyword evidence="3" id="KW-1185">Reference proteome</keyword>
<protein>
    <submittedName>
        <fullName evidence="2">Uncharacterized protein</fullName>
    </submittedName>
</protein>
<gene>
    <name evidence="2" type="ORF">Acr_11g0006380</name>
</gene>
<name>A0A7J0FCA6_9ERIC</name>
<dbReference type="Proteomes" id="UP000585474">
    <property type="component" value="Unassembled WGS sequence"/>
</dbReference>
<feature type="region of interest" description="Disordered" evidence="1">
    <location>
        <begin position="1"/>
        <end position="25"/>
    </location>
</feature>
<dbReference type="AlphaFoldDB" id="A0A7J0FCA6"/>
<reference evidence="2 3" key="1">
    <citation type="submission" date="2019-07" db="EMBL/GenBank/DDBJ databases">
        <title>De Novo Assembly of kiwifruit Actinidia rufa.</title>
        <authorList>
            <person name="Sugita-Konishi S."/>
            <person name="Sato K."/>
            <person name="Mori E."/>
            <person name="Abe Y."/>
            <person name="Kisaki G."/>
            <person name="Hamano K."/>
            <person name="Suezawa K."/>
            <person name="Otani M."/>
            <person name="Fukuda T."/>
            <person name="Manabe T."/>
            <person name="Gomi K."/>
            <person name="Tabuchi M."/>
            <person name="Akimitsu K."/>
            <person name="Kataoka I."/>
        </authorList>
    </citation>
    <scope>NUCLEOTIDE SEQUENCE [LARGE SCALE GENOMIC DNA]</scope>
    <source>
        <strain evidence="3">cv. Fuchu</strain>
    </source>
</reference>
<feature type="region of interest" description="Disordered" evidence="1">
    <location>
        <begin position="75"/>
        <end position="133"/>
    </location>
</feature>
<feature type="compositionally biased region" description="Polar residues" evidence="1">
    <location>
        <begin position="75"/>
        <end position="85"/>
    </location>
</feature>
<organism evidence="2 3">
    <name type="scientific">Actinidia rufa</name>
    <dbReference type="NCBI Taxonomy" id="165716"/>
    <lineage>
        <taxon>Eukaryota</taxon>
        <taxon>Viridiplantae</taxon>
        <taxon>Streptophyta</taxon>
        <taxon>Embryophyta</taxon>
        <taxon>Tracheophyta</taxon>
        <taxon>Spermatophyta</taxon>
        <taxon>Magnoliopsida</taxon>
        <taxon>eudicotyledons</taxon>
        <taxon>Gunneridae</taxon>
        <taxon>Pentapetalae</taxon>
        <taxon>asterids</taxon>
        <taxon>Ericales</taxon>
        <taxon>Actinidiaceae</taxon>
        <taxon>Actinidia</taxon>
    </lineage>
</organism>
<evidence type="ECO:0000313" key="2">
    <source>
        <dbReference type="EMBL" id="GFY96332.1"/>
    </source>
</evidence>
<feature type="compositionally biased region" description="Basic and acidic residues" evidence="1">
    <location>
        <begin position="98"/>
        <end position="111"/>
    </location>
</feature>